<dbReference type="InterPro" id="IPR051988">
    <property type="entry name" value="HRR_RAD51_Paralog"/>
</dbReference>
<sequence length="434" mass="47620">MPQILNSQPDAEPAPEPATALAADKLLELERAQRRRFSKRGDGEELKARTGLKELDDYVLGGGVDRGVVLGISAGSGSGGSAGEDGTVEGRLISLHLLTSILITSFSSRSPITKPVATIIDTTGSFPIQLLVQILSSCLGKGREEDVSKLLELVTISRVFDLEGLWEVLSELSQKPSSIPPSSEKQSEKQIKSDSWEIGDSEDEDDDGDVGENFLKVKEEVVDEGVEVIIIDNMTHIINELFSRKEKSSAHSLLTILNTHLRMLTRTNNILTILHNTTVSPSIKATSTTHQQEPQSVFSTTTQKPSLGRIFAQFPDLHLLISPQPRERSDIDILYCSDDENDVDGQKIRKPVHYCFILEVLRDECPCLDQDGKSRFADREQRWLAFEREKGGGVGLVSIFRAKEDSMGIKMAQGGVVSDVGTIAKMHGFGGRRV</sequence>
<evidence type="ECO:0000256" key="2">
    <source>
        <dbReference type="ARBA" id="ARBA00023242"/>
    </source>
</evidence>
<dbReference type="SUPFAM" id="SSF52540">
    <property type="entry name" value="P-loop containing nucleoside triphosphate hydrolases"/>
    <property type="match status" value="1"/>
</dbReference>
<evidence type="ECO:0000256" key="3">
    <source>
        <dbReference type="SAM" id="MobiDB-lite"/>
    </source>
</evidence>
<gene>
    <name evidence="4" type="ORF">BP5796_01962</name>
</gene>
<protein>
    <recommendedName>
        <fullName evidence="6">DNA recombination and repair protein Rad51-like C-terminal domain-containing protein</fullName>
    </recommendedName>
</protein>
<dbReference type="GO" id="GO:0005657">
    <property type="term" value="C:replication fork"/>
    <property type="evidence" value="ECO:0007669"/>
    <property type="project" value="TreeGrafter"/>
</dbReference>
<dbReference type="GO" id="GO:0007131">
    <property type="term" value="P:reciprocal meiotic recombination"/>
    <property type="evidence" value="ECO:0007669"/>
    <property type="project" value="TreeGrafter"/>
</dbReference>
<comment type="subcellular location">
    <subcellularLocation>
        <location evidence="1">Nucleus</location>
    </subcellularLocation>
</comment>
<dbReference type="OrthoDB" id="336321at2759"/>
<organism evidence="4 5">
    <name type="scientific">Coleophoma crateriformis</name>
    <dbReference type="NCBI Taxonomy" id="565419"/>
    <lineage>
        <taxon>Eukaryota</taxon>
        <taxon>Fungi</taxon>
        <taxon>Dikarya</taxon>
        <taxon>Ascomycota</taxon>
        <taxon>Pezizomycotina</taxon>
        <taxon>Leotiomycetes</taxon>
        <taxon>Helotiales</taxon>
        <taxon>Dermateaceae</taxon>
        <taxon>Coleophoma</taxon>
    </lineage>
</organism>
<comment type="caution">
    <text evidence="4">The sequence shown here is derived from an EMBL/GenBank/DDBJ whole genome shotgun (WGS) entry which is preliminary data.</text>
</comment>
<dbReference type="GO" id="GO:0008094">
    <property type="term" value="F:ATP-dependent activity, acting on DNA"/>
    <property type="evidence" value="ECO:0007669"/>
    <property type="project" value="TreeGrafter"/>
</dbReference>
<dbReference type="Proteomes" id="UP000256328">
    <property type="component" value="Unassembled WGS sequence"/>
</dbReference>
<dbReference type="GO" id="GO:0003697">
    <property type="term" value="F:single-stranded DNA binding"/>
    <property type="evidence" value="ECO:0007669"/>
    <property type="project" value="TreeGrafter"/>
</dbReference>
<dbReference type="AlphaFoldDB" id="A0A3D8T3J5"/>
<dbReference type="PANTHER" id="PTHR46457:SF1">
    <property type="entry name" value="DNA REPAIR PROTEIN RAD51 HOMOLOG 4"/>
    <property type="match status" value="1"/>
</dbReference>
<evidence type="ECO:0000256" key="1">
    <source>
        <dbReference type="ARBA" id="ARBA00004123"/>
    </source>
</evidence>
<feature type="compositionally biased region" description="Basic and acidic residues" evidence="3">
    <location>
        <begin position="185"/>
        <end position="195"/>
    </location>
</feature>
<dbReference type="EMBL" id="PDLN01000002">
    <property type="protein sequence ID" value="RDW92568.1"/>
    <property type="molecule type" value="Genomic_DNA"/>
</dbReference>
<proteinExistence type="predicted"/>
<evidence type="ECO:0000313" key="5">
    <source>
        <dbReference type="Proteomes" id="UP000256328"/>
    </source>
</evidence>
<dbReference type="GO" id="GO:0042148">
    <property type="term" value="P:DNA strand invasion"/>
    <property type="evidence" value="ECO:0007669"/>
    <property type="project" value="TreeGrafter"/>
</dbReference>
<dbReference type="GO" id="GO:0000723">
    <property type="term" value="P:telomere maintenance"/>
    <property type="evidence" value="ECO:0007669"/>
    <property type="project" value="TreeGrafter"/>
</dbReference>
<reference evidence="4 5" key="1">
    <citation type="journal article" date="2018" name="IMA Fungus">
        <title>IMA Genome-F 9: Draft genome sequence of Annulohypoxylon stygium, Aspergillus mulundensis, Berkeleyomyces basicola (syn. Thielaviopsis basicola), Ceratocystis smalleyi, two Cercospora beticola strains, Coleophoma cylindrospora, Fusarium fracticaudum, Phialophora cf. hyalina, and Morchella septimelata.</title>
        <authorList>
            <person name="Wingfield B.D."/>
            <person name="Bills G.F."/>
            <person name="Dong Y."/>
            <person name="Huang W."/>
            <person name="Nel W.J."/>
            <person name="Swalarsk-Parry B.S."/>
            <person name="Vaghefi N."/>
            <person name="Wilken P.M."/>
            <person name="An Z."/>
            <person name="de Beer Z.W."/>
            <person name="De Vos L."/>
            <person name="Chen L."/>
            <person name="Duong T.A."/>
            <person name="Gao Y."/>
            <person name="Hammerbacher A."/>
            <person name="Kikkert J.R."/>
            <person name="Li Y."/>
            <person name="Li H."/>
            <person name="Li K."/>
            <person name="Li Q."/>
            <person name="Liu X."/>
            <person name="Ma X."/>
            <person name="Naidoo K."/>
            <person name="Pethybridge S.J."/>
            <person name="Sun J."/>
            <person name="Steenkamp E.T."/>
            <person name="van der Nest M.A."/>
            <person name="van Wyk S."/>
            <person name="Wingfield M.J."/>
            <person name="Xiong C."/>
            <person name="Yue Q."/>
            <person name="Zhang X."/>
        </authorList>
    </citation>
    <scope>NUCLEOTIDE SEQUENCE [LARGE SCALE GENOMIC DNA]</scope>
    <source>
        <strain evidence="4 5">BP5796</strain>
    </source>
</reference>
<dbReference type="GO" id="GO:0033063">
    <property type="term" value="C:Rad51B-Rad51C-Rad51D-XRCC2 complex"/>
    <property type="evidence" value="ECO:0007669"/>
    <property type="project" value="TreeGrafter"/>
</dbReference>
<feature type="region of interest" description="Disordered" evidence="3">
    <location>
        <begin position="174"/>
        <end position="211"/>
    </location>
</feature>
<keyword evidence="2" id="KW-0539">Nucleus</keyword>
<accession>A0A3D8T3J5</accession>
<dbReference type="GO" id="GO:0000724">
    <property type="term" value="P:double-strand break repair via homologous recombination"/>
    <property type="evidence" value="ECO:0007669"/>
    <property type="project" value="TreeGrafter"/>
</dbReference>
<name>A0A3D8T3J5_9HELO</name>
<dbReference type="InterPro" id="IPR027417">
    <property type="entry name" value="P-loop_NTPase"/>
</dbReference>
<evidence type="ECO:0000313" key="4">
    <source>
        <dbReference type="EMBL" id="RDW92568.1"/>
    </source>
</evidence>
<evidence type="ECO:0008006" key="6">
    <source>
        <dbReference type="Google" id="ProtNLM"/>
    </source>
</evidence>
<feature type="compositionally biased region" description="Acidic residues" evidence="3">
    <location>
        <begin position="197"/>
        <end position="210"/>
    </location>
</feature>
<dbReference type="GO" id="GO:0000400">
    <property type="term" value="F:four-way junction DNA binding"/>
    <property type="evidence" value="ECO:0007669"/>
    <property type="project" value="TreeGrafter"/>
</dbReference>
<dbReference type="GO" id="GO:0005815">
    <property type="term" value="C:microtubule organizing center"/>
    <property type="evidence" value="ECO:0007669"/>
    <property type="project" value="TreeGrafter"/>
</dbReference>
<keyword evidence="5" id="KW-1185">Reference proteome</keyword>
<dbReference type="Gene3D" id="3.40.50.300">
    <property type="entry name" value="P-loop containing nucleotide triphosphate hydrolases"/>
    <property type="match status" value="1"/>
</dbReference>
<dbReference type="PANTHER" id="PTHR46457">
    <property type="entry name" value="DNA REPAIR PROTEIN RAD51 HOMOLOG 4"/>
    <property type="match status" value="1"/>
</dbReference>